<gene>
    <name evidence="1" type="ORF">PMYSY11_0657</name>
</gene>
<name>A0A653E0Z6_9PSED</name>
<protein>
    <submittedName>
        <fullName evidence="1">Uncharacterized protein</fullName>
    </submittedName>
</protein>
<evidence type="ECO:0000313" key="1">
    <source>
        <dbReference type="EMBL" id="VEV95704.1"/>
    </source>
</evidence>
<sequence>MAANFFKNAVISIGHIVANDGTFETDADSIQKDWPVSDLTKTERCKRVYTLNSTCSISNYALV</sequence>
<dbReference type="AlphaFoldDB" id="A0A653E0Z6"/>
<dbReference type="EMBL" id="LR215729">
    <property type="protein sequence ID" value="VEV95704.1"/>
    <property type="molecule type" value="Genomic_DNA"/>
</dbReference>
<proteinExistence type="predicted"/>
<organism evidence="1">
    <name type="scientific">Pseudomonas marincola</name>
    <dbReference type="NCBI Taxonomy" id="437900"/>
    <lineage>
        <taxon>Bacteria</taxon>
        <taxon>Pseudomonadati</taxon>
        <taxon>Pseudomonadota</taxon>
        <taxon>Gammaproteobacteria</taxon>
        <taxon>Pseudomonadales</taxon>
        <taxon>Pseudomonadaceae</taxon>
        <taxon>Pseudomonas</taxon>
    </lineage>
</organism>
<accession>A0A653E0Z6</accession>
<reference evidence="1" key="1">
    <citation type="submission" date="2019-02" db="EMBL/GenBank/DDBJ databases">
        <authorList>
            <consortium name="Genoscope - CEA"/>
            <person name="William W."/>
        </authorList>
    </citation>
    <scope>NUCLEOTIDE SEQUENCE [LARGE SCALE GENOMIC DNA]</scope>
    <source>
        <strain evidence="1">YSy11</strain>
    </source>
</reference>